<name>A0A9C7C6I4_9BURK</name>
<reference evidence="1" key="1">
    <citation type="submission" date="2022-11" db="EMBL/GenBank/DDBJ databases">
        <title>Complete Genome Sequences of three Polynucleobacter sp. Subcluster PnecC Strains KF022, KF023, and KF032 Isolated from a Shallow Eutrophic Lake in Japan.</title>
        <authorList>
            <person name="Ogata Y."/>
            <person name="Watanabe K."/>
            <person name="Takemine S."/>
            <person name="Shindo C."/>
            <person name="Kurokawa R."/>
            <person name="Suda W."/>
        </authorList>
    </citation>
    <scope>NUCLEOTIDE SEQUENCE</scope>
    <source>
        <strain evidence="1">KF023</strain>
    </source>
</reference>
<sequence>MKTFEAYVRAGGFVVRTMVVADGLQQAIYILQGQFGADNVVHLPREI</sequence>
<protein>
    <submittedName>
        <fullName evidence="1">Uncharacterized protein</fullName>
    </submittedName>
</protein>
<gene>
    <name evidence="1" type="ORF">PKF023_16810</name>
</gene>
<dbReference type="AlphaFoldDB" id="A0A9C7C6I4"/>
<evidence type="ECO:0000313" key="1">
    <source>
        <dbReference type="EMBL" id="BDT77878.1"/>
    </source>
</evidence>
<proteinExistence type="predicted"/>
<dbReference type="Proteomes" id="UP001211097">
    <property type="component" value="Chromosome"/>
</dbReference>
<accession>A0A9C7C6I4</accession>
<dbReference type="EMBL" id="AP026973">
    <property type="protein sequence ID" value="BDT77878.1"/>
    <property type="molecule type" value="Genomic_DNA"/>
</dbReference>
<organism evidence="1">
    <name type="scientific">Polynucleobacter yangtzensis</name>
    <dbReference type="NCBI Taxonomy" id="1743159"/>
    <lineage>
        <taxon>Bacteria</taxon>
        <taxon>Pseudomonadati</taxon>
        <taxon>Pseudomonadota</taxon>
        <taxon>Betaproteobacteria</taxon>
        <taxon>Burkholderiales</taxon>
        <taxon>Burkholderiaceae</taxon>
        <taxon>Polynucleobacter</taxon>
    </lineage>
</organism>
<dbReference type="RefSeq" id="WP_281742357.1">
    <property type="nucleotide sequence ID" value="NZ_AP026973.1"/>
</dbReference>
<dbReference type="KEGG" id="pyt:PKF023_16810"/>